<feature type="region of interest" description="Disordered" evidence="1">
    <location>
        <begin position="81"/>
        <end position="103"/>
    </location>
</feature>
<protein>
    <submittedName>
        <fullName evidence="2">Uncharacterized protein</fullName>
    </submittedName>
</protein>
<feature type="region of interest" description="Disordered" evidence="1">
    <location>
        <begin position="1"/>
        <end position="21"/>
    </location>
</feature>
<accession>A0A0J6FJ60</accession>
<reference evidence="3" key="3">
    <citation type="journal article" date="2010" name="Genome Res.">
        <title>Population genomic sequencing of Coccidioides fungi reveals recent hybridization and transposon control.</title>
        <authorList>
            <person name="Neafsey D.E."/>
            <person name="Barker B.M."/>
            <person name="Sharpton T.J."/>
            <person name="Stajich J.E."/>
            <person name="Park D.J."/>
            <person name="Whiston E."/>
            <person name="Hung C.-Y."/>
            <person name="McMahan C."/>
            <person name="White J."/>
            <person name="Sykes S."/>
            <person name="Heiman D."/>
            <person name="Young S."/>
            <person name="Zeng Q."/>
            <person name="Abouelleil A."/>
            <person name="Aftuck L."/>
            <person name="Bessette D."/>
            <person name="Brown A."/>
            <person name="FitzGerald M."/>
            <person name="Lui A."/>
            <person name="Macdonald J.P."/>
            <person name="Priest M."/>
            <person name="Orbach M.J."/>
            <person name="Galgiani J.N."/>
            <person name="Kirkland T.N."/>
            <person name="Cole G.T."/>
            <person name="Birren B.W."/>
            <person name="Henn M.R."/>
            <person name="Taylor J.W."/>
            <person name="Rounsley S.D."/>
        </authorList>
    </citation>
    <scope>NUCLEOTIDE SEQUENCE [LARGE SCALE GENOMIC DNA]</scope>
    <source>
        <strain evidence="3">RMSCC 3488</strain>
    </source>
</reference>
<dbReference type="AlphaFoldDB" id="A0A0J6FJ60"/>
<evidence type="ECO:0000256" key="1">
    <source>
        <dbReference type="SAM" id="MobiDB-lite"/>
    </source>
</evidence>
<reference evidence="2 3" key="1">
    <citation type="submission" date="2007-06" db="EMBL/GenBank/DDBJ databases">
        <title>The Genome Sequence of Coccidioides posadasii RMSCC_3488.</title>
        <authorList>
            <consortium name="Coccidioides Genome Resources Consortium"/>
            <consortium name="The Broad Institute Genome Sequencing Platform"/>
            <person name="Henn M.R."/>
            <person name="Sykes S."/>
            <person name="Young S."/>
            <person name="Jaffe D."/>
            <person name="Berlin A."/>
            <person name="Alvarez P."/>
            <person name="Butler J."/>
            <person name="Gnerre S."/>
            <person name="Grabherr M."/>
            <person name="Mauceli E."/>
            <person name="Brockman W."/>
            <person name="Kodira C."/>
            <person name="Alvarado L."/>
            <person name="Zeng Q."/>
            <person name="Crawford M."/>
            <person name="Antoine C."/>
            <person name="Devon K."/>
            <person name="Galgiani J."/>
            <person name="Orsborn K."/>
            <person name="Lewis M.L."/>
            <person name="Nusbaum C."/>
            <person name="Galagan J."/>
            <person name="Birren B."/>
        </authorList>
    </citation>
    <scope>NUCLEOTIDE SEQUENCE [LARGE SCALE GENOMIC DNA]</scope>
    <source>
        <strain evidence="2 3">RMSCC 3488</strain>
    </source>
</reference>
<dbReference type="EMBL" id="DS268114">
    <property type="protein sequence ID" value="KMM73206.1"/>
    <property type="molecule type" value="Genomic_DNA"/>
</dbReference>
<gene>
    <name evidence="2" type="ORF">CPAG_09495</name>
</gene>
<evidence type="ECO:0000313" key="3">
    <source>
        <dbReference type="Proteomes" id="UP000054567"/>
    </source>
</evidence>
<organism evidence="2 3">
    <name type="scientific">Coccidioides posadasii RMSCC 3488</name>
    <dbReference type="NCBI Taxonomy" id="454284"/>
    <lineage>
        <taxon>Eukaryota</taxon>
        <taxon>Fungi</taxon>
        <taxon>Dikarya</taxon>
        <taxon>Ascomycota</taxon>
        <taxon>Pezizomycotina</taxon>
        <taxon>Eurotiomycetes</taxon>
        <taxon>Eurotiomycetidae</taxon>
        <taxon>Onygenales</taxon>
        <taxon>Onygenaceae</taxon>
        <taxon>Coccidioides</taxon>
    </lineage>
</organism>
<feature type="compositionally biased region" description="Polar residues" evidence="1">
    <location>
        <begin position="1"/>
        <end position="18"/>
    </location>
</feature>
<sequence length="103" mass="11899">MENDRSSLCQPRDSSSYHNIFKDPKNQIQSTAQIIHNVKKIPFSTPWDTLELSEARTSGVISLRIPRLLIHFTGLNSLPRNPDSMVRLQDDPANDELRRIRPY</sequence>
<proteinExistence type="predicted"/>
<name>A0A0J6FJ60_COCPO</name>
<dbReference type="Proteomes" id="UP000054567">
    <property type="component" value="Unassembled WGS sequence"/>
</dbReference>
<reference evidence="3" key="2">
    <citation type="journal article" date="2009" name="Genome Res.">
        <title>Comparative genomic analyses of the human fungal pathogens Coccidioides and their relatives.</title>
        <authorList>
            <person name="Sharpton T.J."/>
            <person name="Stajich J.E."/>
            <person name="Rounsley S.D."/>
            <person name="Gardner M.J."/>
            <person name="Wortman J.R."/>
            <person name="Jordar V.S."/>
            <person name="Maiti R."/>
            <person name="Kodira C.D."/>
            <person name="Neafsey D.E."/>
            <person name="Zeng Q."/>
            <person name="Hung C.-Y."/>
            <person name="McMahan C."/>
            <person name="Muszewska A."/>
            <person name="Grynberg M."/>
            <person name="Mandel M.A."/>
            <person name="Kellner E.M."/>
            <person name="Barker B.M."/>
            <person name="Galgiani J.N."/>
            <person name="Orbach M.J."/>
            <person name="Kirkland T.N."/>
            <person name="Cole G.T."/>
            <person name="Henn M.R."/>
            <person name="Birren B.W."/>
            <person name="Taylor J.W."/>
        </authorList>
    </citation>
    <scope>NUCLEOTIDE SEQUENCE [LARGE SCALE GENOMIC DNA]</scope>
    <source>
        <strain evidence="3">RMSCC 3488</strain>
    </source>
</reference>
<evidence type="ECO:0000313" key="2">
    <source>
        <dbReference type="EMBL" id="KMM73206.1"/>
    </source>
</evidence>
<dbReference type="VEuPathDB" id="FungiDB:CPAG_09495"/>